<proteinExistence type="inferred from homology"/>
<keyword evidence="3" id="KW-0413">Isomerase</keyword>
<keyword evidence="1" id="KW-0732">Signal</keyword>
<comment type="function">
    <text evidence="1">Required for disulfide bond formation in some periplasmic proteins. Acts by transferring its disulfide bond to other proteins and is reduced in the process.</text>
</comment>
<dbReference type="Pfam" id="PF13098">
    <property type="entry name" value="Thioredoxin_2"/>
    <property type="match status" value="1"/>
</dbReference>
<evidence type="ECO:0000256" key="1">
    <source>
        <dbReference type="RuleBase" id="RU364038"/>
    </source>
</evidence>
<dbReference type="InterPro" id="IPR036249">
    <property type="entry name" value="Thioredoxin-like_sf"/>
</dbReference>
<name>A0A1V3NEC0_9GAMM</name>
<dbReference type="Proteomes" id="UP000189462">
    <property type="component" value="Unassembled WGS sequence"/>
</dbReference>
<evidence type="ECO:0000313" key="3">
    <source>
        <dbReference type="EMBL" id="OOG23146.1"/>
    </source>
</evidence>
<comment type="caution">
    <text evidence="3">The sequence shown here is derived from an EMBL/GenBank/DDBJ whole genome shotgun (WGS) entry which is preliminary data.</text>
</comment>
<evidence type="ECO:0000259" key="2">
    <source>
        <dbReference type="Pfam" id="PF13098"/>
    </source>
</evidence>
<accession>A0A1V3NEC0</accession>
<dbReference type="PANTHER" id="PTHR35272:SF3">
    <property type="entry name" value="THIOL:DISULFIDE INTERCHANGE PROTEIN DSBC"/>
    <property type="match status" value="1"/>
</dbReference>
<feature type="domain" description="Thioredoxin-like fold" evidence="2">
    <location>
        <begin position="49"/>
        <end position="167"/>
    </location>
</feature>
<organism evidence="3 4">
    <name type="scientific">Thioalkalivibrio denitrificans</name>
    <dbReference type="NCBI Taxonomy" id="108003"/>
    <lineage>
        <taxon>Bacteria</taxon>
        <taxon>Pseudomonadati</taxon>
        <taxon>Pseudomonadota</taxon>
        <taxon>Gammaproteobacteria</taxon>
        <taxon>Chromatiales</taxon>
        <taxon>Ectothiorhodospiraceae</taxon>
        <taxon>Thioalkalivibrio</taxon>
    </lineage>
</organism>
<keyword evidence="1" id="KW-0676">Redox-active center</keyword>
<dbReference type="CDD" id="cd03020">
    <property type="entry name" value="DsbA_DsbC_DsbG"/>
    <property type="match status" value="1"/>
</dbReference>
<dbReference type="RefSeq" id="WP_077279428.1">
    <property type="nucleotide sequence ID" value="NZ_MVBK01000076.1"/>
</dbReference>
<dbReference type="InterPro" id="IPR051470">
    <property type="entry name" value="Thiol:disulfide_interchange"/>
</dbReference>
<dbReference type="GO" id="GO:0016853">
    <property type="term" value="F:isomerase activity"/>
    <property type="evidence" value="ECO:0007669"/>
    <property type="project" value="UniProtKB-KW"/>
</dbReference>
<dbReference type="STRING" id="108003.B1C78_12185"/>
<dbReference type="Gene3D" id="3.40.30.10">
    <property type="entry name" value="Glutaredoxin"/>
    <property type="match status" value="1"/>
</dbReference>
<gene>
    <name evidence="3" type="ORF">B1C78_12185</name>
</gene>
<evidence type="ECO:0000313" key="4">
    <source>
        <dbReference type="Proteomes" id="UP000189462"/>
    </source>
</evidence>
<reference evidence="3 4" key="1">
    <citation type="submission" date="2017-02" db="EMBL/GenBank/DDBJ databases">
        <title>Genomic diversity within the haloalkaliphilic genus Thioalkalivibrio.</title>
        <authorList>
            <person name="Ahn A.-C."/>
            <person name="Meier-Kolthoff J."/>
            <person name="Overmars L."/>
            <person name="Richter M."/>
            <person name="Woyke T."/>
            <person name="Sorokin D.Y."/>
            <person name="Muyzer G."/>
        </authorList>
    </citation>
    <scope>NUCLEOTIDE SEQUENCE [LARGE SCALE GENOMIC DNA]</scope>
    <source>
        <strain evidence="3 4">ALJD</strain>
    </source>
</reference>
<dbReference type="PANTHER" id="PTHR35272">
    <property type="entry name" value="THIOL:DISULFIDE INTERCHANGE PROTEIN DSBC-RELATED"/>
    <property type="match status" value="1"/>
</dbReference>
<feature type="signal peptide" evidence="1">
    <location>
        <begin position="1"/>
        <end position="23"/>
    </location>
</feature>
<sequence length="171" mass="19173">MVKSIAMPLLICLGALWFSAAQAADPDLARQVEEIPESDLIIYSPGEPRYHATVFTDVNCPFCRRLHTEMDDYLLFDIEIRYAAFPSIDNALEQMHAVWCSDDRKDAITRAKQGNTIENPDNCQSSAVDDQLDIALRNRFMGTPAIVTPKGRVLYGHVSAEDLADALEQER</sequence>
<feature type="chain" id="PRO_5011827788" description="Thiol:disulfide interchange protein" evidence="1">
    <location>
        <begin position="24"/>
        <end position="171"/>
    </location>
</feature>
<keyword evidence="1" id="KW-0574">Periplasm</keyword>
<dbReference type="OrthoDB" id="12976at2"/>
<dbReference type="EMBL" id="MVBK01000076">
    <property type="protein sequence ID" value="OOG23146.1"/>
    <property type="molecule type" value="Genomic_DNA"/>
</dbReference>
<comment type="subcellular location">
    <subcellularLocation>
        <location evidence="1">Periplasm</location>
    </subcellularLocation>
</comment>
<dbReference type="SUPFAM" id="SSF52833">
    <property type="entry name" value="Thioredoxin-like"/>
    <property type="match status" value="1"/>
</dbReference>
<comment type="similarity">
    <text evidence="1">Belongs to the thioredoxin family. DsbC subfamily.</text>
</comment>
<keyword evidence="4" id="KW-1185">Reference proteome</keyword>
<dbReference type="InterPro" id="IPR033954">
    <property type="entry name" value="DiS-bond_Isoase_DsbC/G"/>
</dbReference>
<dbReference type="InterPro" id="IPR012336">
    <property type="entry name" value="Thioredoxin-like_fold"/>
</dbReference>
<protein>
    <recommendedName>
        <fullName evidence="1">Thiol:disulfide interchange protein</fullName>
    </recommendedName>
</protein>
<dbReference type="GO" id="GO:0042597">
    <property type="term" value="C:periplasmic space"/>
    <property type="evidence" value="ECO:0007669"/>
    <property type="project" value="UniProtKB-SubCell"/>
</dbReference>
<dbReference type="AlphaFoldDB" id="A0A1V3NEC0"/>